<dbReference type="GO" id="GO:0008139">
    <property type="term" value="F:nuclear localization sequence binding"/>
    <property type="evidence" value="ECO:0007669"/>
    <property type="project" value="InterPro"/>
</dbReference>
<reference evidence="11" key="3">
    <citation type="submission" date="2025-07" db="EMBL/GenBank/DDBJ databases">
        <authorList>
            <consortium name="NCBI Genome Project"/>
        </authorList>
    </citation>
    <scope>NUCLEOTIDE SEQUENCE</scope>
    <source>
        <strain evidence="11">CBS432</strain>
    </source>
</reference>
<dbReference type="InterPro" id="IPR025574">
    <property type="entry name" value="Nucleoporin_FG_rpt"/>
</dbReference>
<feature type="region of interest" description="Disordered" evidence="10">
    <location>
        <begin position="201"/>
        <end position="221"/>
    </location>
</feature>
<gene>
    <name evidence="11" type="primary">NUP49</name>
    <name evidence="11" type="ORF">SPAR_G00810</name>
</gene>
<keyword evidence="7" id="KW-0811">Translocation</keyword>
<evidence type="ECO:0000313" key="11">
    <source>
        <dbReference type="RefSeq" id="XP_033766203.1"/>
    </source>
</evidence>
<evidence type="ECO:0000256" key="9">
    <source>
        <dbReference type="ARBA" id="ARBA00023242"/>
    </source>
</evidence>
<dbReference type="GeneID" id="54630475"/>
<feature type="compositionally biased region" description="Gly residues" evidence="10">
    <location>
        <begin position="78"/>
        <end position="89"/>
    </location>
</feature>
<evidence type="ECO:0000256" key="10">
    <source>
        <dbReference type="SAM" id="MobiDB-lite"/>
    </source>
</evidence>
<evidence type="ECO:0000256" key="5">
    <source>
        <dbReference type="ARBA" id="ARBA00022816"/>
    </source>
</evidence>
<evidence type="ECO:0000256" key="3">
    <source>
        <dbReference type="ARBA" id="ARBA00004620"/>
    </source>
</evidence>
<feature type="compositionally biased region" description="Low complexity" evidence="10">
    <location>
        <begin position="64"/>
        <end position="77"/>
    </location>
</feature>
<evidence type="ECO:0000256" key="1">
    <source>
        <dbReference type="ARBA" id="ARBA00004335"/>
    </source>
</evidence>
<evidence type="ECO:0000256" key="8">
    <source>
        <dbReference type="ARBA" id="ARBA00023132"/>
    </source>
</evidence>
<evidence type="ECO:0000256" key="7">
    <source>
        <dbReference type="ARBA" id="ARBA00023010"/>
    </source>
</evidence>
<sequence length="463" mass="47994">MFGLNKASSTPAGGLFGQASGASTGNANTGFSFGGTQAGQNTGPSAGGLFGAKPAGSAGGLGASFGQQQQQQPQTNAFGGGATTGGGLFGNKSNNTASTGGGLFGANSNNNSGGLFGSTTAPTSGSLFANNNNSSSMNSANTGLFDSKPVGGSSLFGNTSTSSAPAQSQGMFGAKPAGASLFGNNAGNTTTGGGLFGSKPTGTTSLFGSSNSNNNNNNTSAPGGLFGNQQQQLQQQPQVQCALQNLSQLPITPMTRISELPPQIRQEIEQLDQYIQKQVQISHHLKADTTDHDELIDSIPRDVAYLLKSESATSQYLKQDLKKISSFKSLIDEDLLDTQTFSVLLQQLLTPGSKISSNDLDRFFQKKIHLYEKKLEDYCRILSDIETAVNGIDTDLFGAPNNANSTAITADLVSSEAENLLQLKTGIAAIVSTVIEEFTLFMDIAERIAVLHQKTKTLASLSI</sequence>
<reference evidence="11" key="2">
    <citation type="submission" date="2020-01" db="EMBL/GenBank/DDBJ databases">
        <title>Population-level Yeast Reference Genomes.</title>
        <authorList>
            <person name="Yue J.-X."/>
        </authorList>
    </citation>
    <scope>NUCLEOTIDE SEQUENCE</scope>
    <source>
        <strain evidence="11">CBS432</strain>
    </source>
</reference>
<dbReference type="PANTHER" id="PTHR13437">
    <property type="entry name" value="NUCLEOPORIN P58/P45 NUCLEOPORIN-LIKE PROTEIN 1"/>
    <property type="match status" value="1"/>
</dbReference>
<dbReference type="GO" id="GO:0006606">
    <property type="term" value="P:protein import into nucleus"/>
    <property type="evidence" value="ECO:0007669"/>
    <property type="project" value="UniProtKB-ARBA"/>
</dbReference>
<reference evidence="11" key="4">
    <citation type="submission" date="2025-08" db="UniProtKB">
        <authorList>
            <consortium name="RefSeq"/>
        </authorList>
    </citation>
    <scope>IDENTIFICATION</scope>
    <source>
        <strain evidence="11">CBS432</strain>
    </source>
</reference>
<feature type="compositionally biased region" description="Low complexity" evidence="10">
    <location>
        <begin position="209"/>
        <end position="218"/>
    </location>
</feature>
<keyword evidence="4" id="KW-0813">Transport</keyword>
<comment type="subcellular location">
    <subcellularLocation>
        <location evidence="1">Nucleus membrane</location>
        <topology evidence="1">Peripheral membrane protein</topology>
        <orientation evidence="1">Cytoplasmic side</orientation>
    </subcellularLocation>
    <subcellularLocation>
        <location evidence="3">Nucleus membrane</location>
        <topology evidence="3">Peripheral membrane protein</topology>
        <orientation evidence="3">Nucleoplasmic side</orientation>
    </subcellularLocation>
    <subcellularLocation>
        <location evidence="2">Nucleus</location>
        <location evidence="2">Nuclear pore complex</location>
    </subcellularLocation>
</comment>
<evidence type="ECO:0000256" key="6">
    <source>
        <dbReference type="ARBA" id="ARBA00022927"/>
    </source>
</evidence>
<evidence type="ECO:0000256" key="4">
    <source>
        <dbReference type="ARBA" id="ARBA00022448"/>
    </source>
</evidence>
<dbReference type="OrthoDB" id="2538017at2759"/>
<feature type="region of interest" description="Disordered" evidence="10">
    <location>
        <begin position="33"/>
        <end position="94"/>
    </location>
</feature>
<dbReference type="AlphaFoldDB" id="A0A8B8UR36"/>
<reference evidence="11" key="1">
    <citation type="journal article" date="2017" name="Nat. Genet.">
        <title>Contrasting evolutionary genome dynamics between domesticated and wild yeasts.</title>
        <authorList>
            <person name="Yue J.X."/>
            <person name="Li J."/>
            <person name="Aigrain L."/>
            <person name="Hallin J."/>
            <person name="Persson K."/>
            <person name="Oliver K."/>
            <person name="Bergstrom A."/>
            <person name="Coupland P."/>
            <person name="Warringer J."/>
            <person name="Lagomarsino M.C."/>
            <person name="Fischer G."/>
            <person name="Durbin R."/>
            <person name="Liti G."/>
        </authorList>
    </citation>
    <scope>NUCLEOTIDE SEQUENCE</scope>
    <source>
        <strain evidence="11">CBS432</strain>
    </source>
</reference>
<name>A0A8B8UR36_SACPA</name>
<dbReference type="GO" id="GO:0031965">
    <property type="term" value="C:nuclear membrane"/>
    <property type="evidence" value="ECO:0007669"/>
    <property type="project" value="UniProtKB-SubCell"/>
</dbReference>
<dbReference type="InterPro" id="IPR024882">
    <property type="entry name" value="NUP58/p45/49"/>
</dbReference>
<dbReference type="Pfam" id="PF13634">
    <property type="entry name" value="Nucleoporin_FG"/>
    <property type="match status" value="2"/>
</dbReference>
<dbReference type="GO" id="GO:0051028">
    <property type="term" value="P:mRNA transport"/>
    <property type="evidence" value="ECO:0007669"/>
    <property type="project" value="UniProtKB-KW"/>
</dbReference>
<dbReference type="RefSeq" id="XP_033766203.1">
    <property type="nucleotide sequence ID" value="XM_033910312.1"/>
</dbReference>
<dbReference type="KEGG" id="spao:SPAR_G00810"/>
<keyword evidence="5" id="KW-0509">mRNA transport</keyword>
<dbReference type="GO" id="GO:0017056">
    <property type="term" value="F:structural constituent of nuclear pore"/>
    <property type="evidence" value="ECO:0007669"/>
    <property type="project" value="InterPro"/>
</dbReference>
<organism evidence="11">
    <name type="scientific">Saccharomyces paradoxus</name>
    <name type="common">Yeast</name>
    <name type="synonym">Saccharomyces douglasii</name>
    <dbReference type="NCBI Taxonomy" id="27291"/>
    <lineage>
        <taxon>Eukaryota</taxon>
        <taxon>Fungi</taxon>
        <taxon>Dikarya</taxon>
        <taxon>Ascomycota</taxon>
        <taxon>Saccharomycotina</taxon>
        <taxon>Saccharomycetes</taxon>
        <taxon>Saccharomycetales</taxon>
        <taxon>Saccharomycetaceae</taxon>
        <taxon>Saccharomyces</taxon>
    </lineage>
</organism>
<accession>A0A8B8UR36</accession>
<dbReference type="VEuPathDB" id="FungiDB:SPAR_G00810"/>
<keyword evidence="6" id="KW-0653">Protein transport</keyword>
<dbReference type="PANTHER" id="PTHR13437:SF2">
    <property type="entry name" value="NUCLEOPORIN P58_P45"/>
    <property type="match status" value="1"/>
</dbReference>
<keyword evidence="9" id="KW-0539">Nucleus</keyword>
<proteinExistence type="predicted"/>
<protein>
    <submittedName>
        <fullName evidence="11">FG-nucleoporin NUP49</fullName>
    </submittedName>
</protein>
<evidence type="ECO:0000256" key="2">
    <source>
        <dbReference type="ARBA" id="ARBA00004567"/>
    </source>
</evidence>
<dbReference type="GO" id="GO:0044613">
    <property type="term" value="C:nuclear pore central transport channel"/>
    <property type="evidence" value="ECO:0007669"/>
    <property type="project" value="UniProtKB-ARBA"/>
</dbReference>
<keyword evidence="8" id="KW-0906">Nuclear pore complex</keyword>